<evidence type="ECO:0000313" key="2">
    <source>
        <dbReference type="EMBL" id="TDF99323.1"/>
    </source>
</evidence>
<dbReference type="EMBL" id="SMRT01000002">
    <property type="protein sequence ID" value="TDF99323.1"/>
    <property type="molecule type" value="Genomic_DNA"/>
</dbReference>
<feature type="transmembrane region" description="Helical" evidence="1">
    <location>
        <begin position="28"/>
        <end position="47"/>
    </location>
</feature>
<dbReference type="RefSeq" id="WP_133225861.1">
    <property type="nucleotide sequence ID" value="NZ_SMRT01000002.1"/>
</dbReference>
<name>A0A4R5KTT9_9BACL</name>
<keyword evidence="1" id="KW-0812">Transmembrane</keyword>
<proteinExistence type="predicted"/>
<organism evidence="2 3">
    <name type="scientific">Paenibacillus piri</name>
    <dbReference type="NCBI Taxonomy" id="2547395"/>
    <lineage>
        <taxon>Bacteria</taxon>
        <taxon>Bacillati</taxon>
        <taxon>Bacillota</taxon>
        <taxon>Bacilli</taxon>
        <taxon>Bacillales</taxon>
        <taxon>Paenibacillaceae</taxon>
        <taxon>Paenibacillus</taxon>
    </lineage>
</organism>
<keyword evidence="3" id="KW-1185">Reference proteome</keyword>
<accession>A0A4R5KTT9</accession>
<evidence type="ECO:0000313" key="3">
    <source>
        <dbReference type="Proteomes" id="UP000295636"/>
    </source>
</evidence>
<sequence length="72" mass="8390">MKRKDDTSKRNNGYEELFIIFSGLAEKWLIRAVLGLLALLIAAQFLLQFPAVRHYLVKVEQLEGNSFDRTRH</sequence>
<protein>
    <submittedName>
        <fullName evidence="2">Uncharacterized protein</fullName>
    </submittedName>
</protein>
<comment type="caution">
    <text evidence="2">The sequence shown here is derived from an EMBL/GenBank/DDBJ whole genome shotgun (WGS) entry which is preliminary data.</text>
</comment>
<evidence type="ECO:0000256" key="1">
    <source>
        <dbReference type="SAM" id="Phobius"/>
    </source>
</evidence>
<gene>
    <name evidence="2" type="ORF">E1757_05530</name>
</gene>
<keyword evidence="1" id="KW-0472">Membrane</keyword>
<dbReference type="AlphaFoldDB" id="A0A4R5KTT9"/>
<reference evidence="2 3" key="1">
    <citation type="submission" date="2019-03" db="EMBL/GenBank/DDBJ databases">
        <title>This is whole genome sequence of Paenibacillus sp MS74 strain.</title>
        <authorList>
            <person name="Trinh H.N."/>
        </authorList>
    </citation>
    <scope>NUCLEOTIDE SEQUENCE [LARGE SCALE GENOMIC DNA]</scope>
    <source>
        <strain evidence="2 3">MS74</strain>
    </source>
</reference>
<dbReference type="Proteomes" id="UP000295636">
    <property type="component" value="Unassembled WGS sequence"/>
</dbReference>
<keyword evidence="1" id="KW-1133">Transmembrane helix</keyword>